<evidence type="ECO:0000313" key="13">
    <source>
        <dbReference type="Proteomes" id="UP000424966"/>
    </source>
</evidence>
<evidence type="ECO:0000313" key="12">
    <source>
        <dbReference type="Proteomes" id="UP000038750"/>
    </source>
</evidence>
<dbReference type="PANTHER" id="PTHR32322:SF18">
    <property type="entry name" value="S-ADENOSYLMETHIONINE_S-ADENOSYLHOMOCYSTEINE TRANSPORTER"/>
    <property type="match status" value="1"/>
</dbReference>
<dbReference type="RefSeq" id="WP_032905879.1">
    <property type="nucleotide sequence ID" value="NZ_CABHXJ010000101.1"/>
</dbReference>
<keyword evidence="3" id="KW-1003">Cell membrane</keyword>
<dbReference type="EMBL" id="CPZJ01000020">
    <property type="protein sequence ID" value="CNG52388.1"/>
    <property type="molecule type" value="Genomic_DNA"/>
</dbReference>
<feature type="transmembrane region" description="Helical" evidence="8">
    <location>
        <begin position="164"/>
        <end position="187"/>
    </location>
</feature>
<feature type="transmembrane region" description="Helical" evidence="8">
    <location>
        <begin position="114"/>
        <end position="132"/>
    </location>
</feature>
<dbReference type="STRING" id="631.CH53_43"/>
<comment type="similarity">
    <text evidence="2">Belongs to the drug/metabolite transporter (DMT) superfamily. 10 TMS drug/metabolite exporter (DME) (TC 2.A.7.3) family.</text>
</comment>
<feature type="transmembrane region" description="Helical" evidence="8">
    <location>
        <begin position="263"/>
        <end position="280"/>
    </location>
</feature>
<evidence type="ECO:0000313" key="10">
    <source>
        <dbReference type="EMBL" id="CNG52388.1"/>
    </source>
</evidence>
<protein>
    <recommendedName>
        <fullName evidence="7">Threonine/homoserine exporter RhtA</fullName>
    </recommendedName>
</protein>
<keyword evidence="4 8" id="KW-0812">Transmembrane</keyword>
<dbReference type="Gene3D" id="1.10.3730.20">
    <property type="match status" value="1"/>
</dbReference>
<organism evidence="10 12">
    <name type="scientific">Yersinia intermedia</name>
    <dbReference type="NCBI Taxonomy" id="631"/>
    <lineage>
        <taxon>Bacteria</taxon>
        <taxon>Pseudomonadati</taxon>
        <taxon>Pseudomonadota</taxon>
        <taxon>Gammaproteobacteria</taxon>
        <taxon>Enterobacterales</taxon>
        <taxon>Yersiniaceae</taxon>
        <taxon>Yersinia</taxon>
    </lineage>
</organism>
<dbReference type="EMBL" id="CP046294">
    <property type="protein sequence ID" value="QGR71727.1"/>
    <property type="molecule type" value="Genomic_DNA"/>
</dbReference>
<keyword evidence="13" id="KW-1185">Reference proteome</keyword>
<evidence type="ECO:0000313" key="11">
    <source>
        <dbReference type="EMBL" id="QGR71727.1"/>
    </source>
</evidence>
<reference evidence="11 13" key="2">
    <citation type="submission" date="2019-11" db="EMBL/GenBank/DDBJ databases">
        <title>FDA dAtabase for Regulatory Grade micrObial Sequences (FDA-ARGOS): Supporting development and validation of Infectious Disease Dx tests.</title>
        <authorList>
            <person name="Patel R."/>
            <person name="Rucinski S."/>
            <person name="Tallon L."/>
            <person name="Sadzewicz L."/>
            <person name="Vavikolanu K."/>
            <person name="Mehta A."/>
            <person name="Aluvathingal J."/>
            <person name="Nadendla S."/>
            <person name="Nandy P."/>
            <person name="Geyer C."/>
            <person name="Yan Y."/>
            <person name="Sichtig H."/>
        </authorList>
    </citation>
    <scope>NUCLEOTIDE SEQUENCE [LARGE SCALE GENOMIC DNA]</scope>
    <source>
        <strain evidence="11 13">FDAARGOS_729</strain>
    </source>
</reference>
<accession>A0A0T9MW26</accession>
<dbReference type="InterPro" id="IPR050638">
    <property type="entry name" value="AA-Vitamin_Transporters"/>
</dbReference>
<feature type="domain" description="EamA" evidence="9">
    <location>
        <begin position="170"/>
        <end position="303"/>
    </location>
</feature>
<feature type="transmembrane region" description="Helical" evidence="8">
    <location>
        <begin position="226"/>
        <end position="251"/>
    </location>
</feature>
<keyword evidence="6 8" id="KW-0472">Membrane</keyword>
<evidence type="ECO:0000256" key="3">
    <source>
        <dbReference type="ARBA" id="ARBA00022475"/>
    </source>
</evidence>
<dbReference type="OrthoDB" id="3190463at2"/>
<dbReference type="AlphaFoldDB" id="A0A0T9MW26"/>
<reference evidence="10 12" key="1">
    <citation type="submission" date="2015-03" db="EMBL/GenBank/DDBJ databases">
        <authorList>
            <person name="Murphy D."/>
        </authorList>
    </citation>
    <scope>NUCLEOTIDE SEQUENCE [LARGE SCALE GENOMIC DNA]</scope>
    <source>
        <strain evidence="10 12">BR165/97</strain>
    </source>
</reference>
<name>A0A0T9MW26_YERIN</name>
<comment type="subcellular location">
    <subcellularLocation>
        <location evidence="1">Cell membrane</location>
        <topology evidence="1">Multi-pass membrane protein</topology>
    </subcellularLocation>
</comment>
<dbReference type="GeneID" id="58047792"/>
<feature type="transmembrane region" description="Helical" evidence="8">
    <location>
        <begin position="87"/>
        <end position="108"/>
    </location>
</feature>
<feature type="transmembrane region" description="Helical" evidence="8">
    <location>
        <begin position="286"/>
        <end position="305"/>
    </location>
</feature>
<dbReference type="InterPro" id="IPR000620">
    <property type="entry name" value="EamA_dom"/>
</dbReference>
<evidence type="ECO:0000259" key="9">
    <source>
        <dbReference type="Pfam" id="PF00892"/>
    </source>
</evidence>
<evidence type="ECO:0000256" key="7">
    <source>
        <dbReference type="ARBA" id="ARBA00040595"/>
    </source>
</evidence>
<sequence>MDRSPALFTNKKFVFLVATFCCLLWGSAYPAIKNGYALFHIAPDDIPSKMVFAGYRFLLAGLVLLIFAIASGKAIGRLKKGQYRQIVILGLTQTTLQYVFFYIGLAYTTGVKGSIMNATGTFFSVILAHYIYKNDRLSFNKIIGCTLGFAGVMVVNFGSDLMDFNFSLIGEGSVVLAAFILSAASIYGKRISQTMDTTVMTGYQLAIGGLVLTLGGYLFGGNLSDIGWRALLLLAYLVLLSSAAFALWSLLLKYNRVGMVAPFNFLIPVSGAVLSAIFLNESILEWKNALALVLVCVGIILVNRIKQSKATIKQSY</sequence>
<dbReference type="Proteomes" id="UP000038750">
    <property type="component" value="Unassembled WGS sequence"/>
</dbReference>
<feature type="transmembrane region" description="Helical" evidence="8">
    <location>
        <begin position="54"/>
        <end position="75"/>
    </location>
</feature>
<feature type="transmembrane region" description="Helical" evidence="8">
    <location>
        <begin position="199"/>
        <end position="220"/>
    </location>
</feature>
<proteinExistence type="inferred from homology"/>
<evidence type="ECO:0000256" key="1">
    <source>
        <dbReference type="ARBA" id="ARBA00004651"/>
    </source>
</evidence>
<evidence type="ECO:0000256" key="8">
    <source>
        <dbReference type="SAM" id="Phobius"/>
    </source>
</evidence>
<dbReference type="Pfam" id="PF00892">
    <property type="entry name" value="EamA"/>
    <property type="match status" value="2"/>
</dbReference>
<dbReference type="SUPFAM" id="SSF103481">
    <property type="entry name" value="Multidrug resistance efflux transporter EmrE"/>
    <property type="match status" value="2"/>
</dbReference>
<dbReference type="GO" id="GO:0005886">
    <property type="term" value="C:plasma membrane"/>
    <property type="evidence" value="ECO:0007669"/>
    <property type="project" value="UniProtKB-SubCell"/>
</dbReference>
<feature type="transmembrane region" description="Helical" evidence="8">
    <location>
        <begin position="139"/>
        <end position="158"/>
    </location>
</feature>
<feature type="domain" description="EamA" evidence="9">
    <location>
        <begin position="16"/>
        <end position="156"/>
    </location>
</feature>
<evidence type="ECO:0000256" key="6">
    <source>
        <dbReference type="ARBA" id="ARBA00023136"/>
    </source>
</evidence>
<dbReference type="Proteomes" id="UP000424966">
    <property type="component" value="Chromosome"/>
</dbReference>
<dbReference type="PANTHER" id="PTHR32322">
    <property type="entry name" value="INNER MEMBRANE TRANSPORTER"/>
    <property type="match status" value="1"/>
</dbReference>
<evidence type="ECO:0000256" key="2">
    <source>
        <dbReference type="ARBA" id="ARBA00009853"/>
    </source>
</evidence>
<keyword evidence="5 8" id="KW-1133">Transmembrane helix</keyword>
<evidence type="ECO:0000256" key="4">
    <source>
        <dbReference type="ARBA" id="ARBA00022692"/>
    </source>
</evidence>
<dbReference type="eggNOG" id="COG0697">
    <property type="taxonomic scope" value="Bacteria"/>
</dbReference>
<evidence type="ECO:0000256" key="5">
    <source>
        <dbReference type="ARBA" id="ARBA00022989"/>
    </source>
</evidence>
<dbReference type="InterPro" id="IPR037185">
    <property type="entry name" value="EmrE-like"/>
</dbReference>
<gene>
    <name evidence="10" type="ORF">ERS008530_03973</name>
    <name evidence="11" type="ORF">FOC37_15975</name>
</gene>
<dbReference type="KEGG" id="yin:CH53_43"/>